<sequence>MDVFQQLKQQALGLLDVHRAKIDHLSDAEVREYLAGIIRHAAEQVPAYHAEPQQEQLIAQVLDDLLGLGPLEVLLRDAGISEIMVNRFDTVFIERAGQLTRSSVTFADEASVRRTIERIVTPLGRRIDESSPMVDARLACGSRVNAVIPPLAIDGSSITIRKFSQTRLRLNDLVQNGSCSEPIAEFLKFAVGLKQNILISGGTGSGKTTLLNVLADAIPTNERIITIEDAAELSLHKDNLVRLESRPANQEGEGQISIRQLVINALRMRPDRIIVGECRGGESLDMLQAMNTGHDGSMTTLHANSPRDALRRLETMVLMAGFELPLLAVRQQIASAVQLIVQITRNAEGQRRITSVCEVQGMEGDVVCLSEIYKWEQQVGRHLACGEVPLFFTGAPDRLRPQLMACLAELT</sequence>
<dbReference type="CDD" id="cd01130">
    <property type="entry name" value="VirB11-like_ATPase"/>
    <property type="match status" value="1"/>
</dbReference>
<dbReference type="RefSeq" id="WP_126756308.1">
    <property type="nucleotide sequence ID" value="NZ_PIPQ01000001.1"/>
</dbReference>
<reference evidence="3 4" key="1">
    <citation type="journal article" date="2011" name="Front. Microbiol.">
        <title>Genomic signatures of strain selection and enhancement in Bacillus atrophaeus var. globigii, a historical biowarfare simulant.</title>
        <authorList>
            <person name="Gibbons H.S."/>
            <person name="Broomall S.M."/>
            <person name="McNew L.A."/>
            <person name="Daligault H."/>
            <person name="Chapman C."/>
            <person name="Bruce D."/>
            <person name="Karavis M."/>
            <person name="Krepps M."/>
            <person name="McGregor P.A."/>
            <person name="Hong C."/>
            <person name="Park K.H."/>
            <person name="Akmal A."/>
            <person name="Feldman A."/>
            <person name="Lin J.S."/>
            <person name="Chang W.E."/>
            <person name="Higgs B.W."/>
            <person name="Demirev P."/>
            <person name="Lindquist J."/>
            <person name="Liem A."/>
            <person name="Fochler E."/>
            <person name="Read T.D."/>
            <person name="Tapia R."/>
            <person name="Johnson S."/>
            <person name="Bishop-Lilly K.A."/>
            <person name="Detter C."/>
            <person name="Han C."/>
            <person name="Sozhamannan S."/>
            <person name="Rosenzweig C.N."/>
            <person name="Skowronski E.W."/>
        </authorList>
    </citation>
    <scope>NUCLEOTIDE SEQUENCE [LARGE SCALE GENOMIC DNA]</scope>
    <source>
        <strain evidence="3 4">AIT1</strain>
    </source>
</reference>
<protein>
    <submittedName>
        <fullName evidence="3">Pilus assembly protein CpaF</fullName>
    </submittedName>
</protein>
<dbReference type="PANTHER" id="PTHR30486:SF15">
    <property type="entry name" value="TYPE II_IV SECRETION SYSTEM ATPASE"/>
    <property type="match status" value="1"/>
</dbReference>
<evidence type="ECO:0000313" key="4">
    <source>
        <dbReference type="Proteomes" id="UP000286976"/>
    </source>
</evidence>
<evidence type="ECO:0000313" key="3">
    <source>
        <dbReference type="EMBL" id="RUO43915.1"/>
    </source>
</evidence>
<dbReference type="Proteomes" id="UP000286976">
    <property type="component" value="Unassembled WGS sequence"/>
</dbReference>
<accession>A0A432X913</accession>
<dbReference type="InterPro" id="IPR050921">
    <property type="entry name" value="T4SS_GSP_E_ATPase"/>
</dbReference>
<feature type="domain" description="Bacterial type II secretion system protein E" evidence="2">
    <location>
        <begin position="67"/>
        <end position="348"/>
    </location>
</feature>
<proteinExistence type="inferred from homology"/>
<comment type="caution">
    <text evidence="3">The sequence shown here is derived from an EMBL/GenBank/DDBJ whole genome shotgun (WGS) entry which is preliminary data.</text>
</comment>
<keyword evidence="4" id="KW-1185">Reference proteome</keyword>
<evidence type="ECO:0000259" key="2">
    <source>
        <dbReference type="Pfam" id="PF00437"/>
    </source>
</evidence>
<comment type="similarity">
    <text evidence="1">Belongs to the GSP E family.</text>
</comment>
<dbReference type="Gene3D" id="3.40.50.300">
    <property type="entry name" value="P-loop containing nucleotide triphosphate hydrolases"/>
    <property type="match status" value="1"/>
</dbReference>
<dbReference type="PANTHER" id="PTHR30486">
    <property type="entry name" value="TWITCHING MOTILITY PROTEIN PILT"/>
    <property type="match status" value="1"/>
</dbReference>
<dbReference type="Pfam" id="PF00437">
    <property type="entry name" value="T2SSE"/>
    <property type="match status" value="1"/>
</dbReference>
<gene>
    <name evidence="3" type="ORF">CWE15_01650</name>
</gene>
<evidence type="ECO:0000256" key="1">
    <source>
        <dbReference type="ARBA" id="ARBA00006611"/>
    </source>
</evidence>
<dbReference type="InterPro" id="IPR027417">
    <property type="entry name" value="P-loop_NTPase"/>
</dbReference>
<name>A0A432X913_9GAMM</name>
<dbReference type="Gene3D" id="3.30.450.380">
    <property type="match status" value="1"/>
</dbReference>
<dbReference type="OrthoDB" id="9810761at2"/>
<dbReference type="AlphaFoldDB" id="A0A432X913"/>
<dbReference type="EMBL" id="PIPQ01000001">
    <property type="protein sequence ID" value="RUO43915.1"/>
    <property type="molecule type" value="Genomic_DNA"/>
</dbReference>
<dbReference type="SUPFAM" id="SSF52540">
    <property type="entry name" value="P-loop containing nucleoside triphosphate hydrolases"/>
    <property type="match status" value="1"/>
</dbReference>
<organism evidence="3 4">
    <name type="scientific">Aliidiomarina taiwanensis</name>
    <dbReference type="NCBI Taxonomy" id="946228"/>
    <lineage>
        <taxon>Bacteria</taxon>
        <taxon>Pseudomonadati</taxon>
        <taxon>Pseudomonadota</taxon>
        <taxon>Gammaproteobacteria</taxon>
        <taxon>Alteromonadales</taxon>
        <taxon>Idiomarinaceae</taxon>
        <taxon>Aliidiomarina</taxon>
    </lineage>
</organism>
<dbReference type="GO" id="GO:0016887">
    <property type="term" value="F:ATP hydrolysis activity"/>
    <property type="evidence" value="ECO:0007669"/>
    <property type="project" value="InterPro"/>
</dbReference>
<dbReference type="InterPro" id="IPR001482">
    <property type="entry name" value="T2SS/T4SS_dom"/>
</dbReference>